<accession>F4PNU3</accession>
<proteinExistence type="predicted"/>
<dbReference type="KEGG" id="dfa:DFA_05277"/>
<dbReference type="EMBL" id="GL883008">
    <property type="protein sequence ID" value="EGG23146.1"/>
    <property type="molecule type" value="Genomic_DNA"/>
</dbReference>
<evidence type="ECO:0000313" key="1">
    <source>
        <dbReference type="EMBL" id="EGG23146.1"/>
    </source>
</evidence>
<keyword evidence="2" id="KW-1185">Reference proteome</keyword>
<dbReference type="GeneID" id="14875441"/>
<name>F4PNU3_CACFS</name>
<dbReference type="Proteomes" id="UP000007797">
    <property type="component" value="Unassembled WGS sequence"/>
</dbReference>
<gene>
    <name evidence="1" type="ORF">DFA_05277</name>
</gene>
<organism evidence="1 2">
    <name type="scientific">Cavenderia fasciculata</name>
    <name type="common">Slime mold</name>
    <name type="synonym">Dictyostelium fasciculatum</name>
    <dbReference type="NCBI Taxonomy" id="261658"/>
    <lineage>
        <taxon>Eukaryota</taxon>
        <taxon>Amoebozoa</taxon>
        <taxon>Evosea</taxon>
        <taxon>Eumycetozoa</taxon>
        <taxon>Dictyostelia</taxon>
        <taxon>Acytosteliales</taxon>
        <taxon>Cavenderiaceae</taxon>
        <taxon>Cavenderia</taxon>
    </lineage>
</organism>
<evidence type="ECO:0000313" key="2">
    <source>
        <dbReference type="Proteomes" id="UP000007797"/>
    </source>
</evidence>
<dbReference type="RefSeq" id="XP_004360997.1">
    <property type="nucleotide sequence ID" value="XM_004360940.1"/>
</dbReference>
<protein>
    <submittedName>
        <fullName evidence="1">Uncharacterized protein</fullName>
    </submittedName>
</protein>
<reference evidence="2" key="1">
    <citation type="journal article" date="2011" name="Genome Res.">
        <title>Phylogeny-wide analysis of social amoeba genomes highlights ancient origins for complex intercellular communication.</title>
        <authorList>
            <person name="Heidel A.J."/>
            <person name="Lawal H.M."/>
            <person name="Felder M."/>
            <person name="Schilde C."/>
            <person name="Helps N.R."/>
            <person name="Tunggal B."/>
            <person name="Rivero F."/>
            <person name="John U."/>
            <person name="Schleicher M."/>
            <person name="Eichinger L."/>
            <person name="Platzer M."/>
            <person name="Noegel A.A."/>
            <person name="Schaap P."/>
            <person name="Gloeckner G."/>
        </authorList>
    </citation>
    <scope>NUCLEOTIDE SEQUENCE [LARGE SCALE GENOMIC DNA]</scope>
    <source>
        <strain evidence="2">SH3</strain>
    </source>
</reference>
<dbReference type="AlphaFoldDB" id="F4PNU3"/>
<sequence>MSMEETDCWTMTMEVIAIMTTRHKAKPNKETTCLSSIRNIYHVLDRVKQRLRLPCTSCLANIPSDNALGIDIYDRYVNVTSQY</sequence>